<keyword evidence="3" id="KW-1185">Reference proteome</keyword>
<evidence type="ECO:0000256" key="1">
    <source>
        <dbReference type="SAM" id="MobiDB-lite"/>
    </source>
</evidence>
<sequence>MDRAVNDSGGEHRTGDHELPPQWRAMSRPGGRTEGPSNFLQYLLRTHPRETNEFIGRLVVLLAVDYAETPRVRNKRHSTDLHAQIPQRSTLRWGSQKFPNPVPRIYSSRGERFSGKNRRKARKGEIRSDGRATRPTGTGKLPPRPGSCQSIAVPLRPGGRKGRKEGRGRFFGEARVEESELELLDNLAAVSTRSKSTRFHDAVHKEAIDPASSVQEEKRCRVRGRRVLWRATGPGVLRSERTGSLPCPRACDPVRVRAGECALTADSASRYLLSLIALSSPQLRALPPLPRSPSTLHPRSTHQRRQRA</sequence>
<evidence type="ECO:0000313" key="2">
    <source>
        <dbReference type="EMBL" id="KOX79016.1"/>
    </source>
</evidence>
<feature type="compositionally biased region" description="Low complexity" evidence="1">
    <location>
        <begin position="284"/>
        <end position="298"/>
    </location>
</feature>
<dbReference type="Proteomes" id="UP000053105">
    <property type="component" value="Unassembled WGS sequence"/>
</dbReference>
<reference evidence="2 3" key="1">
    <citation type="submission" date="2015-07" db="EMBL/GenBank/DDBJ databases">
        <title>The genome of Melipona quadrifasciata.</title>
        <authorList>
            <person name="Pan H."/>
            <person name="Kapheim K."/>
        </authorList>
    </citation>
    <scope>NUCLEOTIDE SEQUENCE [LARGE SCALE GENOMIC DNA]</scope>
    <source>
        <strain evidence="2">0111107301</strain>
        <tissue evidence="2">Whole body</tissue>
    </source>
</reference>
<gene>
    <name evidence="2" type="ORF">WN51_10063</name>
</gene>
<dbReference type="EMBL" id="KQ435716">
    <property type="protein sequence ID" value="KOX79016.1"/>
    <property type="molecule type" value="Genomic_DNA"/>
</dbReference>
<accession>A0A0M9A950</accession>
<feature type="region of interest" description="Disordered" evidence="1">
    <location>
        <begin position="1"/>
        <end position="34"/>
    </location>
</feature>
<feature type="compositionally biased region" description="Basic residues" evidence="1">
    <location>
        <begin position="299"/>
        <end position="308"/>
    </location>
</feature>
<feature type="region of interest" description="Disordered" evidence="1">
    <location>
        <begin position="284"/>
        <end position="308"/>
    </location>
</feature>
<feature type="compositionally biased region" description="Basic and acidic residues" evidence="1">
    <location>
        <begin position="1"/>
        <end position="19"/>
    </location>
</feature>
<organism evidence="2 3">
    <name type="scientific">Melipona quadrifasciata</name>
    <dbReference type="NCBI Taxonomy" id="166423"/>
    <lineage>
        <taxon>Eukaryota</taxon>
        <taxon>Metazoa</taxon>
        <taxon>Ecdysozoa</taxon>
        <taxon>Arthropoda</taxon>
        <taxon>Hexapoda</taxon>
        <taxon>Insecta</taxon>
        <taxon>Pterygota</taxon>
        <taxon>Neoptera</taxon>
        <taxon>Endopterygota</taxon>
        <taxon>Hymenoptera</taxon>
        <taxon>Apocrita</taxon>
        <taxon>Aculeata</taxon>
        <taxon>Apoidea</taxon>
        <taxon>Anthophila</taxon>
        <taxon>Apidae</taxon>
        <taxon>Melipona</taxon>
    </lineage>
</organism>
<protein>
    <submittedName>
        <fullName evidence="2">Uncharacterized protein</fullName>
    </submittedName>
</protein>
<evidence type="ECO:0000313" key="3">
    <source>
        <dbReference type="Proteomes" id="UP000053105"/>
    </source>
</evidence>
<feature type="compositionally biased region" description="Basic and acidic residues" evidence="1">
    <location>
        <begin position="123"/>
        <end position="132"/>
    </location>
</feature>
<name>A0A0M9A950_9HYME</name>
<feature type="region of interest" description="Disordered" evidence="1">
    <location>
        <begin position="93"/>
        <end position="166"/>
    </location>
</feature>
<proteinExistence type="predicted"/>
<dbReference type="AlphaFoldDB" id="A0A0M9A950"/>